<dbReference type="Proteomes" id="UP001164693">
    <property type="component" value="Chromosome"/>
</dbReference>
<feature type="transmembrane region" description="Helical" evidence="1">
    <location>
        <begin position="37"/>
        <end position="55"/>
    </location>
</feature>
<keyword evidence="1" id="KW-1133">Transmembrane helix</keyword>
<evidence type="ECO:0000256" key="1">
    <source>
        <dbReference type="SAM" id="Phobius"/>
    </source>
</evidence>
<dbReference type="EMBL" id="CP097463">
    <property type="protein sequence ID" value="WAX55104.1"/>
    <property type="molecule type" value="Genomic_DNA"/>
</dbReference>
<name>A0ABY7JRC4_9ACTN</name>
<dbReference type="RefSeq" id="WP_269441606.1">
    <property type="nucleotide sequence ID" value="NZ_CP097463.1"/>
</dbReference>
<protein>
    <submittedName>
        <fullName evidence="2">Uncharacterized protein</fullName>
    </submittedName>
</protein>
<accession>A0ABY7JRC4</accession>
<reference evidence="2" key="1">
    <citation type="submission" date="2022-05" db="EMBL/GenBank/DDBJ databases">
        <title>Jatrophihabitans sp. SB3-54 whole genome sequence.</title>
        <authorList>
            <person name="Suh M.K."/>
            <person name="Eom M.K."/>
            <person name="Kim J.S."/>
            <person name="Kim H.S."/>
            <person name="Do H.E."/>
            <person name="Shin Y.K."/>
            <person name="Lee J.-S."/>
        </authorList>
    </citation>
    <scope>NUCLEOTIDE SEQUENCE</scope>
    <source>
        <strain evidence="2">SB3-54</strain>
    </source>
</reference>
<organism evidence="2 3">
    <name type="scientific">Jatrophihabitans cynanchi</name>
    <dbReference type="NCBI Taxonomy" id="2944128"/>
    <lineage>
        <taxon>Bacteria</taxon>
        <taxon>Bacillati</taxon>
        <taxon>Actinomycetota</taxon>
        <taxon>Actinomycetes</taxon>
        <taxon>Jatrophihabitantales</taxon>
        <taxon>Jatrophihabitantaceae</taxon>
        <taxon>Jatrophihabitans</taxon>
    </lineage>
</organism>
<keyword evidence="1" id="KW-0472">Membrane</keyword>
<sequence>MSRRAFVVGVLALGGAMLLCSWLVSSSAPWLSATLDNVGVVILLLIPGEFALTRLRSGFARIERGVDEARATSQAAMDTAERTQQSLEQIRQTLLARQQAEHEDELDLYRRLVTAPTRESLFIALRHATDVDVLTPAGVRVPVWETDLHYRFVLGTRDYDVTVQLEQDDGTIISMHPWSAGTPTAEFFQQLVQAVRNAGGDLGVGLNDPTESVEQLAGMLVDVTRLRAQELMGYRGTLRRIIERRDGWYFTETHVLPPEDLGYQIAISRLDEMDWENHLRNKGWYDAGAALAFARRLYGA</sequence>
<keyword evidence="1" id="KW-0812">Transmembrane</keyword>
<evidence type="ECO:0000313" key="2">
    <source>
        <dbReference type="EMBL" id="WAX55104.1"/>
    </source>
</evidence>
<evidence type="ECO:0000313" key="3">
    <source>
        <dbReference type="Proteomes" id="UP001164693"/>
    </source>
</evidence>
<gene>
    <name evidence="2" type="ORF">M6B22_11085</name>
</gene>
<proteinExistence type="predicted"/>
<keyword evidence="3" id="KW-1185">Reference proteome</keyword>